<dbReference type="Proteomes" id="UP000095280">
    <property type="component" value="Unplaced"/>
</dbReference>
<evidence type="ECO:0000256" key="4">
    <source>
        <dbReference type="ARBA" id="ARBA00022475"/>
    </source>
</evidence>
<dbReference type="AlphaFoldDB" id="A0A1I8I775"/>
<evidence type="ECO:0000256" key="3">
    <source>
        <dbReference type="ARBA" id="ARBA00005822"/>
    </source>
</evidence>
<name>A0A1I8I775_9PLAT</name>
<evidence type="ECO:0000256" key="8">
    <source>
        <dbReference type="ARBA" id="ARBA00023212"/>
    </source>
</evidence>
<protein>
    <submittedName>
        <fullName evidence="12">Bardet-Biedl syndrome 5 protein homolog</fullName>
    </submittedName>
</protein>
<dbReference type="GO" id="GO:0060271">
    <property type="term" value="P:cilium assembly"/>
    <property type="evidence" value="ECO:0007669"/>
    <property type="project" value="TreeGrafter"/>
</dbReference>
<dbReference type="PANTHER" id="PTHR21351:SF0">
    <property type="entry name" value="BARDET-BIEDL SYNDROME 5 PROTEIN"/>
    <property type="match status" value="1"/>
</dbReference>
<evidence type="ECO:0000259" key="10">
    <source>
        <dbReference type="SMART" id="SM00683"/>
    </source>
</evidence>
<keyword evidence="6" id="KW-0969">Cilium</keyword>
<keyword evidence="8" id="KW-0206">Cytoskeleton</keyword>
<evidence type="ECO:0000256" key="1">
    <source>
        <dbReference type="ARBA" id="ARBA00004309"/>
    </source>
</evidence>
<keyword evidence="5" id="KW-0963">Cytoplasm</keyword>
<keyword evidence="11" id="KW-1185">Reference proteome</keyword>
<accession>A0A1I8I775</accession>
<dbReference type="WBParaSite" id="maker-uti_cns_0010404-snap-gene-0.3-mRNA-1">
    <property type="protein sequence ID" value="maker-uti_cns_0010404-snap-gene-0.3-mRNA-1"/>
    <property type="gene ID" value="maker-uti_cns_0010404-snap-gene-0.3"/>
</dbReference>
<evidence type="ECO:0000256" key="7">
    <source>
        <dbReference type="ARBA" id="ARBA00023136"/>
    </source>
</evidence>
<keyword evidence="7" id="KW-0472">Membrane</keyword>
<reference evidence="12" key="1">
    <citation type="submission" date="2016-11" db="UniProtKB">
        <authorList>
            <consortium name="WormBaseParasite"/>
        </authorList>
    </citation>
    <scope>IDENTIFICATION</scope>
</reference>
<organism evidence="11 12">
    <name type="scientific">Macrostomum lignano</name>
    <dbReference type="NCBI Taxonomy" id="282301"/>
    <lineage>
        <taxon>Eukaryota</taxon>
        <taxon>Metazoa</taxon>
        <taxon>Spiralia</taxon>
        <taxon>Lophotrochozoa</taxon>
        <taxon>Platyhelminthes</taxon>
        <taxon>Rhabditophora</taxon>
        <taxon>Macrostomorpha</taxon>
        <taxon>Macrostomida</taxon>
        <taxon>Macrostomidae</taxon>
        <taxon>Macrostomum</taxon>
    </lineage>
</organism>
<dbReference type="GO" id="GO:0060170">
    <property type="term" value="C:ciliary membrane"/>
    <property type="evidence" value="ECO:0007669"/>
    <property type="project" value="UniProtKB-SubCell"/>
</dbReference>
<dbReference type="Pfam" id="PF07289">
    <property type="entry name" value="BBL5"/>
    <property type="match status" value="1"/>
</dbReference>
<evidence type="ECO:0000313" key="11">
    <source>
        <dbReference type="Proteomes" id="UP000095280"/>
    </source>
</evidence>
<feature type="domain" description="BBSome complex member BBS5 PH" evidence="10">
    <location>
        <begin position="25"/>
        <end position="80"/>
    </location>
</feature>
<dbReference type="GO" id="GO:0034464">
    <property type="term" value="C:BBSome"/>
    <property type="evidence" value="ECO:0007669"/>
    <property type="project" value="InterPro"/>
</dbReference>
<keyword evidence="9" id="KW-0966">Cell projection</keyword>
<dbReference type="InterPro" id="IPR030804">
    <property type="entry name" value="BBS5/fem-3"/>
</dbReference>
<dbReference type="GO" id="GO:0034451">
    <property type="term" value="C:centriolar satellite"/>
    <property type="evidence" value="ECO:0007669"/>
    <property type="project" value="UniProtKB-SubCell"/>
</dbReference>
<evidence type="ECO:0000313" key="12">
    <source>
        <dbReference type="WBParaSite" id="maker-uti_cns_0010404-snap-gene-0.3-mRNA-1"/>
    </source>
</evidence>
<proteinExistence type="inferred from homology"/>
<dbReference type="PANTHER" id="PTHR21351">
    <property type="entry name" value="BARDET-BIEDL SYNDROME PROTEIN 5"/>
    <property type="match status" value="1"/>
</dbReference>
<keyword evidence="4" id="KW-1003">Cell membrane</keyword>
<dbReference type="SMART" id="SM00683">
    <property type="entry name" value="DM16"/>
    <property type="match status" value="2"/>
</dbReference>
<evidence type="ECO:0000256" key="5">
    <source>
        <dbReference type="ARBA" id="ARBA00022490"/>
    </source>
</evidence>
<feature type="domain" description="BBSome complex member BBS5 PH" evidence="10">
    <location>
        <begin position="95"/>
        <end position="149"/>
    </location>
</feature>
<evidence type="ECO:0000256" key="6">
    <source>
        <dbReference type="ARBA" id="ARBA00023069"/>
    </source>
</evidence>
<dbReference type="GO" id="GO:0032266">
    <property type="term" value="F:phosphatidylinositol-3-phosphate binding"/>
    <property type="evidence" value="ECO:0007669"/>
    <property type="project" value="TreeGrafter"/>
</dbReference>
<sequence length="292" mass="33271">MEYLWQDRDIRFDIDPKLMNLRPGEKLIDRLDSVEDTKGNNGDRGRLAITNLRLIWHSHTMPRINLSYESTRLYRDLKLRSAIVADKRLRLLPQEELLAEVSGVWNLSSDQGNLGAFCISNVRVVWFAVMNEAFNISVPYMQMKSVRIRDSKFGLALVIETMAQSGGYVLGFRVDPADKLKEVAQQVQSLFHIYSKEPVFGVEYERVADDDVRGRSFTVETVQDELEMDDGDEQKDVFAAYLADGDKSADREPVFSPELEVAVESVKDGFSLQDLWAVLPDAKQVQHPQPQA</sequence>
<dbReference type="GO" id="GO:0036064">
    <property type="term" value="C:ciliary basal body"/>
    <property type="evidence" value="ECO:0007669"/>
    <property type="project" value="TreeGrafter"/>
</dbReference>
<comment type="similarity">
    <text evidence="3">Belongs to the BBS5 family.</text>
</comment>
<evidence type="ECO:0000256" key="9">
    <source>
        <dbReference type="ARBA" id="ARBA00023273"/>
    </source>
</evidence>
<evidence type="ECO:0000256" key="2">
    <source>
        <dbReference type="ARBA" id="ARBA00004607"/>
    </source>
</evidence>
<dbReference type="InterPro" id="IPR014003">
    <property type="entry name" value="BBS5_PH"/>
</dbReference>
<dbReference type="InterPro" id="IPR006606">
    <property type="entry name" value="BBL5"/>
</dbReference>
<comment type="subcellular location">
    <subcellularLocation>
        <location evidence="1">Cell projection</location>
        <location evidence="1">Cilium membrane</location>
    </subcellularLocation>
    <subcellularLocation>
        <location evidence="2">Cytoplasm</location>
        <location evidence="2">Cytoskeleton</location>
        <location evidence="2">Microtubule organizing center</location>
        <location evidence="2">Centrosome</location>
        <location evidence="2">Centriolar satellite</location>
    </subcellularLocation>
</comment>
<dbReference type="PIRSF" id="PIRSF010072">
    <property type="entry name" value="DUF1448"/>
    <property type="match status" value="1"/>
</dbReference>